<evidence type="ECO:0000256" key="2">
    <source>
        <dbReference type="SAM" id="Phobius"/>
    </source>
</evidence>
<feature type="compositionally biased region" description="Basic and acidic residues" evidence="1">
    <location>
        <begin position="671"/>
        <end position="702"/>
    </location>
</feature>
<feature type="compositionally biased region" description="Polar residues" evidence="1">
    <location>
        <begin position="530"/>
        <end position="541"/>
    </location>
</feature>
<feature type="compositionally biased region" description="Basic and acidic residues" evidence="1">
    <location>
        <begin position="152"/>
        <end position="162"/>
    </location>
</feature>
<feature type="region of interest" description="Disordered" evidence="1">
    <location>
        <begin position="724"/>
        <end position="815"/>
    </location>
</feature>
<feature type="compositionally biased region" description="Polar residues" evidence="1">
    <location>
        <begin position="804"/>
        <end position="815"/>
    </location>
</feature>
<feature type="region of interest" description="Disordered" evidence="1">
    <location>
        <begin position="296"/>
        <end position="352"/>
    </location>
</feature>
<organism evidence="3 4">
    <name type="scientific">Besnoitia besnoiti</name>
    <name type="common">Apicomplexan protozoan</name>
    <dbReference type="NCBI Taxonomy" id="94643"/>
    <lineage>
        <taxon>Eukaryota</taxon>
        <taxon>Sar</taxon>
        <taxon>Alveolata</taxon>
        <taxon>Apicomplexa</taxon>
        <taxon>Conoidasida</taxon>
        <taxon>Coccidia</taxon>
        <taxon>Eucoccidiorida</taxon>
        <taxon>Eimeriorina</taxon>
        <taxon>Sarcocystidae</taxon>
        <taxon>Besnoitia</taxon>
    </lineage>
</organism>
<dbReference type="VEuPathDB" id="ToxoDB:BESB_025160"/>
<feature type="region of interest" description="Disordered" evidence="1">
    <location>
        <begin position="387"/>
        <end position="704"/>
    </location>
</feature>
<dbReference type="Proteomes" id="UP000224006">
    <property type="component" value="Unassembled WGS sequence"/>
</dbReference>
<evidence type="ECO:0000256" key="1">
    <source>
        <dbReference type="SAM" id="MobiDB-lite"/>
    </source>
</evidence>
<proteinExistence type="predicted"/>
<feature type="transmembrane region" description="Helical" evidence="2">
    <location>
        <begin position="78"/>
        <end position="98"/>
    </location>
</feature>
<keyword evidence="2" id="KW-1133">Transmembrane helix</keyword>
<evidence type="ECO:0000313" key="4">
    <source>
        <dbReference type="Proteomes" id="UP000224006"/>
    </source>
</evidence>
<evidence type="ECO:0000313" key="3">
    <source>
        <dbReference type="EMBL" id="PFH31550.1"/>
    </source>
</evidence>
<dbReference type="AlphaFoldDB" id="A0A2A9M845"/>
<feature type="compositionally biased region" description="Acidic residues" evidence="1">
    <location>
        <begin position="567"/>
        <end position="579"/>
    </location>
</feature>
<feature type="compositionally biased region" description="Low complexity" evidence="1">
    <location>
        <begin position="633"/>
        <end position="645"/>
    </location>
</feature>
<evidence type="ECO:0008006" key="5">
    <source>
        <dbReference type="Google" id="ProtNLM"/>
    </source>
</evidence>
<feature type="compositionally biased region" description="Basic and acidic residues" evidence="1">
    <location>
        <begin position="429"/>
        <end position="441"/>
    </location>
</feature>
<dbReference type="GeneID" id="40307576"/>
<feature type="compositionally biased region" description="Basic and acidic residues" evidence="1">
    <location>
        <begin position="488"/>
        <end position="519"/>
    </location>
</feature>
<comment type="caution">
    <text evidence="3">The sequence shown here is derived from an EMBL/GenBank/DDBJ whole genome shotgun (WGS) entry which is preliminary data.</text>
</comment>
<feature type="compositionally biased region" description="Basic and acidic residues" evidence="1">
    <location>
        <begin position="610"/>
        <end position="628"/>
    </location>
</feature>
<sequence>MTKQPRKDPPSGKYALVSEVSGLAKAITLCKRRPSQAPCKSPAIARFPLPSSEPCQSQCGALRRRRRLSAAGLHLRRFFPLCLATVCFVFAGTLPSLVSVAHGDGLPFLPEDRRNPLALVTPGAPPTADVNYESRKDGAEASPRLKRWQIPNKRESTSRDEPQVTLNPTSNGARRLSTETGHEEATNASAWDMSSLPPFQAETPRSPASRSTFASWSSTGPLSVVYGSVLSSSLGSLIPGMEAREEELRRGRIRAQGFILSEPAALQINPKEAAEQLNRAKQTATAIAMRHEQAHLRAETDASGSRTVREDESGGTNGGEKRSTFAQKQDEESEADEGSSGATQPTEEEPHLPWFERPFMSLAASAAQAALAAAAAAVRGELSLGTDDLSAPPSPVTPSLSSASWGGNGEKAAGPSRPGPGSASTLETVNEKVEEVLHHVVDMLTGGSRSRSSSGAPSHPPKPASALGAERTSGGAPHAGNALASVERNSDTKKRHDEGEVSRTRSDDDADENDVKVMDETSMTAEKAVQSPSASDQTITPSEAAPPSFTRASSPDASKDHSSVIPAEEDAVIDTDGEELLQRAHDLTKAVAEEPSNRRRTKRTSSSTDAGRRRGPKEGHNTAEEAASRHKYASSSRSSESWLGSKIFAEAPSERTQTPERQAGGPSSRLPRGERRLPDSSPERPEKDALRQAGEALRDDFPVWKGGGAAAFRVLSRHGVKTLNALAPASNKTAPNASPDEAESREARRALSGRNSRDPPADGSTERGRQIDRPDRKHGPRGVGDASGTITLPEEETKRRRDSSSSWTSAEGATD</sequence>
<feature type="region of interest" description="Disordered" evidence="1">
    <location>
        <begin position="119"/>
        <end position="206"/>
    </location>
</feature>
<dbReference type="KEGG" id="bbes:BESB_025160"/>
<name>A0A2A9M845_BESBE</name>
<feature type="compositionally biased region" description="Basic and acidic residues" evidence="1">
    <location>
        <begin position="580"/>
        <end position="597"/>
    </location>
</feature>
<reference evidence="3 4" key="1">
    <citation type="submission" date="2017-09" db="EMBL/GenBank/DDBJ databases">
        <title>Genome sequencing of Besnoitia besnoiti strain Bb-Ger1.</title>
        <authorList>
            <person name="Schares G."/>
            <person name="Venepally P."/>
            <person name="Lorenzi H.A."/>
        </authorList>
    </citation>
    <scope>NUCLEOTIDE SEQUENCE [LARGE SCALE GENOMIC DNA]</scope>
    <source>
        <strain evidence="3 4">Bb-Ger1</strain>
    </source>
</reference>
<keyword evidence="2" id="KW-0472">Membrane</keyword>
<protein>
    <recommendedName>
        <fullName evidence="5">Transmembrane protein</fullName>
    </recommendedName>
</protein>
<keyword evidence="4" id="KW-1185">Reference proteome</keyword>
<dbReference type="OrthoDB" id="331908at2759"/>
<feature type="compositionally biased region" description="Basic and acidic residues" evidence="1">
    <location>
        <begin position="742"/>
        <end position="777"/>
    </location>
</feature>
<dbReference type="EMBL" id="NWUJ01000014">
    <property type="protein sequence ID" value="PFH31550.1"/>
    <property type="molecule type" value="Genomic_DNA"/>
</dbReference>
<feature type="compositionally biased region" description="Low complexity" evidence="1">
    <location>
        <begin position="446"/>
        <end position="455"/>
    </location>
</feature>
<accession>A0A2A9M845</accession>
<dbReference type="RefSeq" id="XP_029215559.1">
    <property type="nucleotide sequence ID" value="XM_029361204.1"/>
</dbReference>
<feature type="compositionally biased region" description="Basic and acidic residues" evidence="1">
    <location>
        <begin position="176"/>
        <end position="185"/>
    </location>
</feature>
<keyword evidence="2" id="KW-0812">Transmembrane</keyword>
<gene>
    <name evidence="3" type="ORF">BESB_025160</name>
</gene>